<evidence type="ECO:0000313" key="2">
    <source>
        <dbReference type="Proteomes" id="UP001634393"/>
    </source>
</evidence>
<protein>
    <submittedName>
        <fullName evidence="1">Uncharacterized protein</fullName>
    </submittedName>
</protein>
<comment type="caution">
    <text evidence="1">The sequence shown here is derived from an EMBL/GenBank/DDBJ whole genome shotgun (WGS) entry which is preliminary data.</text>
</comment>
<dbReference type="Proteomes" id="UP001634393">
    <property type="component" value="Unassembled WGS sequence"/>
</dbReference>
<proteinExistence type="predicted"/>
<dbReference type="AlphaFoldDB" id="A0ABD3U764"/>
<organism evidence="1 2">
    <name type="scientific">Penstemon smallii</name>
    <dbReference type="NCBI Taxonomy" id="265156"/>
    <lineage>
        <taxon>Eukaryota</taxon>
        <taxon>Viridiplantae</taxon>
        <taxon>Streptophyta</taxon>
        <taxon>Embryophyta</taxon>
        <taxon>Tracheophyta</taxon>
        <taxon>Spermatophyta</taxon>
        <taxon>Magnoliopsida</taxon>
        <taxon>eudicotyledons</taxon>
        <taxon>Gunneridae</taxon>
        <taxon>Pentapetalae</taxon>
        <taxon>asterids</taxon>
        <taxon>lamiids</taxon>
        <taxon>Lamiales</taxon>
        <taxon>Plantaginaceae</taxon>
        <taxon>Cheloneae</taxon>
        <taxon>Penstemon</taxon>
    </lineage>
</organism>
<name>A0ABD3U764_9LAMI</name>
<reference evidence="1 2" key="1">
    <citation type="submission" date="2024-12" db="EMBL/GenBank/DDBJ databases">
        <title>The unique morphological basis and parallel evolutionary history of personate flowers in Penstemon.</title>
        <authorList>
            <person name="Depatie T.H."/>
            <person name="Wessinger C.A."/>
        </authorList>
    </citation>
    <scope>NUCLEOTIDE SEQUENCE [LARGE SCALE GENOMIC DNA]</scope>
    <source>
        <strain evidence="1">WTNN_2</strain>
        <tissue evidence="1">Leaf</tissue>
    </source>
</reference>
<sequence length="149" mass="16450">MSASTKLFQLQAAPPKGVSSMKASCIKPHATCTSKDLHCIPIQQWIERVPNKKNSHHATPYSYRSVHNMTNRCPILSRTSPALCGTSKLLPSESWNISSCQTPPAGLTTAWNAIVAMRTATNIMASRFLASHFSGRPYVIWCHHGHPLR</sequence>
<dbReference type="EMBL" id="JBJXBP010000002">
    <property type="protein sequence ID" value="KAL3844270.1"/>
    <property type="molecule type" value="Genomic_DNA"/>
</dbReference>
<keyword evidence="2" id="KW-1185">Reference proteome</keyword>
<evidence type="ECO:0000313" key="1">
    <source>
        <dbReference type="EMBL" id="KAL3844270.1"/>
    </source>
</evidence>
<gene>
    <name evidence="1" type="ORF">ACJIZ3_001673</name>
</gene>
<accession>A0ABD3U764</accession>